<name>A0ABD0WE06_UMBPY</name>
<feature type="domain" description="Ig-like" evidence="4">
    <location>
        <begin position="63"/>
        <end position="144"/>
    </location>
</feature>
<dbReference type="Proteomes" id="UP001557470">
    <property type="component" value="Unassembled WGS sequence"/>
</dbReference>
<evidence type="ECO:0000313" key="6">
    <source>
        <dbReference type="Proteomes" id="UP001557470"/>
    </source>
</evidence>
<dbReference type="InterPro" id="IPR003599">
    <property type="entry name" value="Ig_sub"/>
</dbReference>
<dbReference type="Pfam" id="PF13927">
    <property type="entry name" value="Ig_3"/>
    <property type="match status" value="1"/>
</dbReference>
<keyword evidence="3" id="KW-0472">Membrane</keyword>
<feature type="region of interest" description="Disordered" evidence="2">
    <location>
        <begin position="196"/>
        <end position="230"/>
    </location>
</feature>
<dbReference type="PROSITE" id="PS50835">
    <property type="entry name" value="IG_LIKE"/>
    <property type="match status" value="1"/>
</dbReference>
<dbReference type="Gene3D" id="2.60.40.10">
    <property type="entry name" value="Immunoglobulins"/>
    <property type="match status" value="1"/>
</dbReference>
<dbReference type="SMART" id="SM00409">
    <property type="entry name" value="IG"/>
    <property type="match status" value="1"/>
</dbReference>
<keyword evidence="1" id="KW-0393">Immunoglobulin domain</keyword>
<accession>A0ABD0WE06</accession>
<evidence type="ECO:0000256" key="1">
    <source>
        <dbReference type="ARBA" id="ARBA00023319"/>
    </source>
</evidence>
<dbReference type="EMBL" id="JAGEUA010000007">
    <property type="protein sequence ID" value="KAL0969580.1"/>
    <property type="molecule type" value="Genomic_DNA"/>
</dbReference>
<dbReference type="PANTHER" id="PTHR10075">
    <property type="entry name" value="BASIGIN RELATED"/>
    <property type="match status" value="1"/>
</dbReference>
<gene>
    <name evidence="5" type="ORF">UPYG_G00229340</name>
</gene>
<evidence type="ECO:0000256" key="3">
    <source>
        <dbReference type="SAM" id="Phobius"/>
    </source>
</evidence>
<protein>
    <recommendedName>
        <fullName evidence="4">Ig-like domain-containing protein</fullName>
    </recommendedName>
</protein>
<evidence type="ECO:0000256" key="2">
    <source>
        <dbReference type="SAM" id="MobiDB-lite"/>
    </source>
</evidence>
<comment type="caution">
    <text evidence="5">The sequence shown here is derived from an EMBL/GenBank/DDBJ whole genome shotgun (WGS) entry which is preliminary data.</text>
</comment>
<reference evidence="5 6" key="1">
    <citation type="submission" date="2024-06" db="EMBL/GenBank/DDBJ databases">
        <authorList>
            <person name="Pan Q."/>
            <person name="Wen M."/>
            <person name="Jouanno E."/>
            <person name="Zahm M."/>
            <person name="Klopp C."/>
            <person name="Cabau C."/>
            <person name="Louis A."/>
            <person name="Berthelot C."/>
            <person name="Parey E."/>
            <person name="Roest Crollius H."/>
            <person name="Montfort J."/>
            <person name="Robinson-Rechavi M."/>
            <person name="Bouchez O."/>
            <person name="Lampietro C."/>
            <person name="Lopez Roques C."/>
            <person name="Donnadieu C."/>
            <person name="Postlethwait J."/>
            <person name="Bobe J."/>
            <person name="Verreycken H."/>
            <person name="Guiguen Y."/>
        </authorList>
    </citation>
    <scope>NUCLEOTIDE SEQUENCE [LARGE SCALE GENOMIC DNA]</scope>
    <source>
        <strain evidence="5">Up_M1</strain>
        <tissue evidence="5">Testis</tissue>
    </source>
</reference>
<dbReference type="AlphaFoldDB" id="A0ABD0WE06"/>
<dbReference type="InterPro" id="IPR007110">
    <property type="entry name" value="Ig-like_dom"/>
</dbReference>
<feature type="transmembrane region" description="Helical" evidence="3">
    <location>
        <begin position="162"/>
        <end position="184"/>
    </location>
</feature>
<dbReference type="InterPro" id="IPR013783">
    <property type="entry name" value="Ig-like_fold"/>
</dbReference>
<keyword evidence="3" id="KW-0812">Transmembrane</keyword>
<dbReference type="InterPro" id="IPR036179">
    <property type="entry name" value="Ig-like_dom_sf"/>
</dbReference>
<dbReference type="PANTHER" id="PTHR10075:SF103">
    <property type="entry name" value="ROUNDABOUT HOMOLOG 4"/>
    <property type="match status" value="1"/>
</dbReference>
<evidence type="ECO:0000313" key="5">
    <source>
        <dbReference type="EMBL" id="KAL0969580.1"/>
    </source>
</evidence>
<keyword evidence="3" id="KW-1133">Transmembrane helix</keyword>
<sequence>MLVGEIVELVCNGSVNQTNWLLPNHTRYNSSHYKSMVTTADSGEYRCNNKSVTLIVVERLSNVWVSSMPQSLATMEGERVTLNCRATSQPPSVNWFWTRLDEKGAWENVSTEQAVTLSTAGESGQYQCHGYSNFQNRTQMANSSIRTIIIVSFPWSGSVNSGVAGLVLALLANILLLLVILWLWRQLTSEIAASKTKKAQPKGIPGPAKASKRSQSQAKTEDVGDIYMNC</sequence>
<keyword evidence="6" id="KW-1185">Reference proteome</keyword>
<evidence type="ECO:0000259" key="4">
    <source>
        <dbReference type="PROSITE" id="PS50835"/>
    </source>
</evidence>
<proteinExistence type="predicted"/>
<organism evidence="5 6">
    <name type="scientific">Umbra pygmaea</name>
    <name type="common">Eastern mudminnow</name>
    <dbReference type="NCBI Taxonomy" id="75934"/>
    <lineage>
        <taxon>Eukaryota</taxon>
        <taxon>Metazoa</taxon>
        <taxon>Chordata</taxon>
        <taxon>Craniata</taxon>
        <taxon>Vertebrata</taxon>
        <taxon>Euteleostomi</taxon>
        <taxon>Actinopterygii</taxon>
        <taxon>Neopterygii</taxon>
        <taxon>Teleostei</taxon>
        <taxon>Protacanthopterygii</taxon>
        <taxon>Esociformes</taxon>
        <taxon>Umbridae</taxon>
        <taxon>Umbra</taxon>
    </lineage>
</organism>
<dbReference type="SUPFAM" id="SSF48726">
    <property type="entry name" value="Immunoglobulin"/>
    <property type="match status" value="1"/>
</dbReference>